<dbReference type="InParanoid" id="G5AHT9"/>
<organism evidence="1 2">
    <name type="scientific">Phytophthora sojae (strain P6497)</name>
    <name type="common">Soybean stem and root rot agent</name>
    <name type="synonym">Phytophthora megasperma f. sp. glycines</name>
    <dbReference type="NCBI Taxonomy" id="1094619"/>
    <lineage>
        <taxon>Eukaryota</taxon>
        <taxon>Sar</taxon>
        <taxon>Stramenopiles</taxon>
        <taxon>Oomycota</taxon>
        <taxon>Peronosporomycetes</taxon>
        <taxon>Peronosporales</taxon>
        <taxon>Peronosporaceae</taxon>
        <taxon>Phytophthora</taxon>
    </lineage>
</organism>
<feature type="non-terminal residue" evidence="1">
    <location>
        <position position="1"/>
    </location>
</feature>
<dbReference type="Proteomes" id="UP000002640">
    <property type="component" value="Unassembled WGS sequence"/>
</dbReference>
<proteinExistence type="predicted"/>
<sequence length="143" mass="16281">EQLTFAEMYAYLRSELTGLDVQRAKEVVNATEYAEVIFLLAHLRSGRPDERKWRAAMHDLTRSIYKVLNRSLTKTIDLRISELEVKTGATADPWSQKLFPQAESADTDRICSNASLRVIQNTIKAQVEGDLVLLLQPDFPVYP</sequence>
<reference evidence="1 2" key="1">
    <citation type="journal article" date="2006" name="Science">
        <title>Phytophthora genome sequences uncover evolutionary origins and mechanisms of pathogenesis.</title>
        <authorList>
            <person name="Tyler B.M."/>
            <person name="Tripathy S."/>
            <person name="Zhang X."/>
            <person name="Dehal P."/>
            <person name="Jiang R.H."/>
            <person name="Aerts A."/>
            <person name="Arredondo F.D."/>
            <person name="Baxter L."/>
            <person name="Bensasson D."/>
            <person name="Beynon J.L."/>
            <person name="Chapman J."/>
            <person name="Damasceno C.M."/>
            <person name="Dorrance A.E."/>
            <person name="Dou D."/>
            <person name="Dickerman A.W."/>
            <person name="Dubchak I.L."/>
            <person name="Garbelotto M."/>
            <person name="Gijzen M."/>
            <person name="Gordon S.G."/>
            <person name="Govers F."/>
            <person name="Grunwald N.J."/>
            <person name="Huang W."/>
            <person name="Ivors K.L."/>
            <person name="Jones R.W."/>
            <person name="Kamoun S."/>
            <person name="Krampis K."/>
            <person name="Lamour K.H."/>
            <person name="Lee M.K."/>
            <person name="McDonald W.H."/>
            <person name="Medina M."/>
            <person name="Meijer H.J."/>
            <person name="Nordberg E.K."/>
            <person name="Maclean D.J."/>
            <person name="Ospina-Giraldo M.D."/>
            <person name="Morris P.F."/>
            <person name="Phuntumart V."/>
            <person name="Putnam N.H."/>
            <person name="Rash S."/>
            <person name="Rose J.K."/>
            <person name="Sakihama Y."/>
            <person name="Salamov A.A."/>
            <person name="Savidor A."/>
            <person name="Scheuring C.F."/>
            <person name="Smith B.M."/>
            <person name="Sobral B.W."/>
            <person name="Terry A."/>
            <person name="Torto-Alalibo T.A."/>
            <person name="Win J."/>
            <person name="Xu Z."/>
            <person name="Zhang H."/>
            <person name="Grigoriev I.V."/>
            <person name="Rokhsar D.S."/>
            <person name="Boore J.L."/>
        </authorList>
    </citation>
    <scope>NUCLEOTIDE SEQUENCE [LARGE SCALE GENOMIC DNA]</scope>
    <source>
        <strain evidence="1 2">P6497</strain>
    </source>
</reference>
<gene>
    <name evidence="1" type="ORF">PHYSODRAFT_440733</name>
</gene>
<dbReference type="AlphaFoldDB" id="G5AHT9"/>
<dbReference type="KEGG" id="psoj:PHYSODRAFT_440733"/>
<protein>
    <submittedName>
        <fullName evidence="1">Uncharacterized protein</fullName>
    </submittedName>
</protein>
<dbReference type="EMBL" id="JH159172">
    <property type="protein sequence ID" value="EGZ04900.1"/>
    <property type="molecule type" value="Genomic_DNA"/>
</dbReference>
<feature type="non-terminal residue" evidence="1">
    <location>
        <position position="143"/>
    </location>
</feature>
<accession>G5AHT9</accession>
<evidence type="ECO:0000313" key="2">
    <source>
        <dbReference type="Proteomes" id="UP000002640"/>
    </source>
</evidence>
<keyword evidence="2" id="KW-1185">Reference proteome</keyword>
<name>G5AHT9_PHYSP</name>
<evidence type="ECO:0000313" key="1">
    <source>
        <dbReference type="EMBL" id="EGZ04900.1"/>
    </source>
</evidence>
<dbReference type="GeneID" id="20652650"/>
<dbReference type="RefSeq" id="XP_009539640.1">
    <property type="nucleotide sequence ID" value="XM_009541345.1"/>
</dbReference>